<dbReference type="EMBL" id="KZ819604">
    <property type="protein sequence ID" value="PWN33673.1"/>
    <property type="molecule type" value="Genomic_DNA"/>
</dbReference>
<dbReference type="AlphaFoldDB" id="A0A316VBP1"/>
<evidence type="ECO:0000313" key="3">
    <source>
        <dbReference type="EMBL" id="PWN33673.1"/>
    </source>
</evidence>
<dbReference type="GeneID" id="37024406"/>
<feature type="domain" description="Dienelactone hydrolase" evidence="2">
    <location>
        <begin position="14"/>
        <end position="132"/>
    </location>
</feature>
<comment type="similarity">
    <text evidence="1">Belongs to the polyketide transferase af380 family.</text>
</comment>
<organism evidence="3 4">
    <name type="scientific">Meira miltonrushii</name>
    <dbReference type="NCBI Taxonomy" id="1280837"/>
    <lineage>
        <taxon>Eukaryota</taxon>
        <taxon>Fungi</taxon>
        <taxon>Dikarya</taxon>
        <taxon>Basidiomycota</taxon>
        <taxon>Ustilaginomycotina</taxon>
        <taxon>Exobasidiomycetes</taxon>
        <taxon>Exobasidiales</taxon>
        <taxon>Brachybasidiaceae</taxon>
        <taxon>Meira</taxon>
    </lineage>
</organism>
<dbReference type="InParanoid" id="A0A316VBP1"/>
<dbReference type="InterPro" id="IPR029058">
    <property type="entry name" value="AB_hydrolase_fold"/>
</dbReference>
<reference evidence="3 4" key="1">
    <citation type="journal article" date="2018" name="Mol. Biol. Evol.">
        <title>Broad Genomic Sampling Reveals a Smut Pathogenic Ancestry of the Fungal Clade Ustilaginomycotina.</title>
        <authorList>
            <person name="Kijpornyongpan T."/>
            <person name="Mondo S.J."/>
            <person name="Barry K."/>
            <person name="Sandor L."/>
            <person name="Lee J."/>
            <person name="Lipzen A."/>
            <person name="Pangilinan J."/>
            <person name="LaButti K."/>
            <person name="Hainaut M."/>
            <person name="Henrissat B."/>
            <person name="Grigoriev I.V."/>
            <person name="Spatafora J.W."/>
            <person name="Aime M.C."/>
        </authorList>
    </citation>
    <scope>NUCLEOTIDE SEQUENCE [LARGE SCALE GENOMIC DNA]</scope>
    <source>
        <strain evidence="3 4">MCA 3882</strain>
    </source>
</reference>
<dbReference type="Gene3D" id="1.10.10.800">
    <property type="match status" value="1"/>
</dbReference>
<dbReference type="Gene3D" id="3.40.50.1820">
    <property type="entry name" value="alpha/beta hydrolase"/>
    <property type="match status" value="1"/>
</dbReference>
<dbReference type="PANTHER" id="PTHR47751:SF1">
    <property type="entry name" value="SUPERFAMILY HYDROLASE, PUTATIVE (AFU_ORTHOLOGUE AFUA_2G16580)-RELATED"/>
    <property type="match status" value="1"/>
</dbReference>
<proteinExistence type="inferred from homology"/>
<dbReference type="Pfam" id="PF01738">
    <property type="entry name" value="DLH"/>
    <property type="match status" value="1"/>
</dbReference>
<dbReference type="GO" id="GO:0016787">
    <property type="term" value="F:hydrolase activity"/>
    <property type="evidence" value="ECO:0007669"/>
    <property type="project" value="InterPro"/>
</dbReference>
<name>A0A316VBP1_9BASI</name>
<sequence length="302" mass="32949">MTSVTINKRDFNLAGLLFKPSKPSSDKSPAIIVVHPGGGVKEQTASIYSRRFAELGYVTLTFDASYQGESGGKPHFLEDPEARTTDVNAAVDYLENLNEVDSNRIAVFGICAGGGYSVCAAKTDYRIKAVATASMVNIGDGFRRGWYGKDDPAKQVDTLKFIAQSIQAENGGKQPEYLPYVPEKPDKDTPPDMAEASDYYRTPRAQHPRSENKMSMRSPPLISRFDAFHLVETFLQAPLLVIAGDKAGSAWHSTELAERLGSKRAQQLIVPGATHMDFYDQPGPVEKAVSAADAFFKSTFGL</sequence>
<dbReference type="RefSeq" id="XP_025353975.1">
    <property type="nucleotide sequence ID" value="XM_025502625.1"/>
</dbReference>
<dbReference type="SUPFAM" id="SSF53474">
    <property type="entry name" value="alpha/beta-Hydrolases"/>
    <property type="match status" value="1"/>
</dbReference>
<keyword evidence="4" id="KW-1185">Reference proteome</keyword>
<evidence type="ECO:0000259" key="2">
    <source>
        <dbReference type="Pfam" id="PF01738"/>
    </source>
</evidence>
<dbReference type="OrthoDB" id="2498029at2759"/>
<evidence type="ECO:0000313" key="4">
    <source>
        <dbReference type="Proteomes" id="UP000245771"/>
    </source>
</evidence>
<dbReference type="Proteomes" id="UP000245771">
    <property type="component" value="Unassembled WGS sequence"/>
</dbReference>
<dbReference type="PANTHER" id="PTHR47751">
    <property type="entry name" value="SUPERFAMILY HYDROLASE, PUTATIVE (AFU_ORTHOLOGUE AFUA_2G16580)-RELATED"/>
    <property type="match status" value="1"/>
</dbReference>
<gene>
    <name evidence="3" type="ORF">FA14DRAFT_64461</name>
</gene>
<dbReference type="STRING" id="1280837.A0A316VBP1"/>
<protein>
    <submittedName>
        <fullName evidence="3">X-Pro dipeptidyl-peptidase protein</fullName>
    </submittedName>
</protein>
<dbReference type="InterPro" id="IPR002925">
    <property type="entry name" value="Dienelactn_hydro"/>
</dbReference>
<evidence type="ECO:0000256" key="1">
    <source>
        <dbReference type="ARBA" id="ARBA00029464"/>
    </source>
</evidence>
<accession>A0A316VBP1</accession>
<dbReference type="InterPro" id="IPR051411">
    <property type="entry name" value="Polyketide_trans_af380"/>
</dbReference>